<keyword evidence="1" id="KW-0732">Signal</keyword>
<dbReference type="Proteomes" id="UP000006512">
    <property type="component" value="Unassembled WGS sequence"/>
</dbReference>
<dbReference type="HOGENOM" id="CLU_775337_0_0_5"/>
<keyword evidence="3" id="KW-1185">Reference proteome</keyword>
<protein>
    <submittedName>
        <fullName evidence="2">Uncharacterized protein</fullName>
    </submittedName>
</protein>
<sequence>MKRMALVLAAALAAVGVAQARVQEVPPEVVAATQALVADGWLTYNSDEPDSGGPPPPTPVEIRKWQRRGLLKKINVTPGKAPDWLINSEKTEYPAGWCGTGGCLIEIWSPGEDGTYVRTFRNQVRFYKFRRIPGKDFSWIETDFHGSACGLTGVEACPWGFEWRDDGLGKFALRASWRFTQKDIFRTGAAPQAIDSVLDTAPDTPPPPIAAVMAANTAACAAIGAKVSHDGAINRTPDLNGDGIDDWSYDGHWMNCYVPQSEDVETTSEGTDPVDYCPKLDCGVHIWISRREGAAVTWQSVDLNPARDYGIVYRVAAPIQLVELRDADGVDPDSDQSCDTFFLKQCVLAPISLSPNP</sequence>
<dbReference type="AlphaFoldDB" id="F4QT63"/>
<dbReference type="eggNOG" id="ENOG5032WM1">
    <property type="taxonomic scope" value="Bacteria"/>
</dbReference>
<dbReference type="STRING" id="715226.ABI_43570"/>
<evidence type="ECO:0000256" key="1">
    <source>
        <dbReference type="SAM" id="SignalP"/>
    </source>
</evidence>
<gene>
    <name evidence="2" type="ORF">ABI_43570</name>
</gene>
<organism evidence="2 3">
    <name type="scientific">Asticcacaulis biprosthecium C19</name>
    <dbReference type="NCBI Taxonomy" id="715226"/>
    <lineage>
        <taxon>Bacteria</taxon>
        <taxon>Pseudomonadati</taxon>
        <taxon>Pseudomonadota</taxon>
        <taxon>Alphaproteobacteria</taxon>
        <taxon>Caulobacterales</taxon>
        <taxon>Caulobacteraceae</taxon>
        <taxon>Asticcacaulis</taxon>
    </lineage>
</organism>
<feature type="signal peptide" evidence="1">
    <location>
        <begin position="1"/>
        <end position="20"/>
    </location>
</feature>
<evidence type="ECO:0000313" key="3">
    <source>
        <dbReference type="Proteomes" id="UP000006512"/>
    </source>
</evidence>
<evidence type="ECO:0000313" key="2">
    <source>
        <dbReference type="EMBL" id="EGF89933.1"/>
    </source>
</evidence>
<proteinExistence type="predicted"/>
<accession>F4QT63</accession>
<name>F4QT63_9CAUL</name>
<reference evidence="3" key="1">
    <citation type="submission" date="2011-03" db="EMBL/GenBank/DDBJ databases">
        <title>Draft genome sequence of Brevundimonas diminuta.</title>
        <authorList>
            <person name="Brown P.J.B."/>
            <person name="Buechlein A."/>
            <person name="Hemmerich C."/>
            <person name="Brun Y.V."/>
        </authorList>
    </citation>
    <scope>NUCLEOTIDE SEQUENCE [LARGE SCALE GENOMIC DNA]</scope>
    <source>
        <strain evidence="3">C19</strain>
    </source>
</reference>
<dbReference type="RefSeq" id="WP_006275132.1">
    <property type="nucleotide sequence ID" value="NZ_GL883080.1"/>
</dbReference>
<dbReference type="OrthoDB" id="7444491at2"/>
<dbReference type="EMBL" id="GL883080">
    <property type="protein sequence ID" value="EGF89933.1"/>
    <property type="molecule type" value="Genomic_DNA"/>
</dbReference>
<feature type="chain" id="PRO_5003320423" evidence="1">
    <location>
        <begin position="21"/>
        <end position="357"/>
    </location>
</feature>